<feature type="transmembrane region" description="Helical" evidence="1">
    <location>
        <begin position="12"/>
        <end position="31"/>
    </location>
</feature>
<gene>
    <name evidence="2" type="ORF">SDC9_86257</name>
</gene>
<evidence type="ECO:0000313" key="2">
    <source>
        <dbReference type="EMBL" id="MPM39623.1"/>
    </source>
</evidence>
<dbReference type="AlphaFoldDB" id="A0A644ZLQ3"/>
<organism evidence="2">
    <name type="scientific">bioreactor metagenome</name>
    <dbReference type="NCBI Taxonomy" id="1076179"/>
    <lineage>
        <taxon>unclassified sequences</taxon>
        <taxon>metagenomes</taxon>
        <taxon>ecological metagenomes</taxon>
    </lineage>
</organism>
<sequence length="296" mass="34747">MKKINSLIMRKRFFLFVLLFLTTFLMNLFLWNETTQMIRQLPLLVSLKEKSTDDVYELHYQPSADEHNVIQPYSQSEQDRILQFLENSFFDSDGQSNLYSGKQSYLSDPNARMDKENLTPVTKEMLDSEIRKDFIDATFMNDILVLDIEKSVMNDMEEAAETLDFRIGLNSLSEKFREEFNYYFGNFIFGLVLSLVFMSFGLLIVYWIISSSLKIFQQDIRLHRVMGLTNRKITNNFKLLLMIPVIVSFMVFLVFAYSTGFHVLLIDYLYLLLLNSSVLIFSNLIIKKKMGRMLDA</sequence>
<accession>A0A644ZLQ3</accession>
<protein>
    <submittedName>
        <fullName evidence="2">Uncharacterized protein</fullName>
    </submittedName>
</protein>
<keyword evidence="1" id="KW-0812">Transmembrane</keyword>
<reference evidence="2" key="1">
    <citation type="submission" date="2019-08" db="EMBL/GenBank/DDBJ databases">
        <authorList>
            <person name="Kucharzyk K."/>
            <person name="Murdoch R.W."/>
            <person name="Higgins S."/>
            <person name="Loffler F."/>
        </authorList>
    </citation>
    <scope>NUCLEOTIDE SEQUENCE</scope>
</reference>
<feature type="transmembrane region" description="Helical" evidence="1">
    <location>
        <begin position="187"/>
        <end position="216"/>
    </location>
</feature>
<keyword evidence="1" id="KW-1133">Transmembrane helix</keyword>
<proteinExistence type="predicted"/>
<name>A0A644ZLQ3_9ZZZZ</name>
<comment type="caution">
    <text evidence="2">The sequence shown here is derived from an EMBL/GenBank/DDBJ whole genome shotgun (WGS) entry which is preliminary data.</text>
</comment>
<feature type="transmembrane region" description="Helical" evidence="1">
    <location>
        <begin position="268"/>
        <end position="286"/>
    </location>
</feature>
<evidence type="ECO:0000256" key="1">
    <source>
        <dbReference type="SAM" id="Phobius"/>
    </source>
</evidence>
<dbReference type="EMBL" id="VSSQ01008711">
    <property type="protein sequence ID" value="MPM39623.1"/>
    <property type="molecule type" value="Genomic_DNA"/>
</dbReference>
<keyword evidence="1" id="KW-0472">Membrane</keyword>
<feature type="transmembrane region" description="Helical" evidence="1">
    <location>
        <begin position="237"/>
        <end position="256"/>
    </location>
</feature>